<evidence type="ECO:0000313" key="2">
    <source>
        <dbReference type="Proteomes" id="UP001165960"/>
    </source>
</evidence>
<gene>
    <name evidence="1" type="ORF">DSO57_1019714</name>
</gene>
<accession>A0ACC2SGR6</accession>
<sequence>MKYPLFDIVTRLIHIFRHIKGQLIERPLCISGSSVATAGPLFHAGEQIQYHPASEEETREGPWRWKQVRWAQQSASQALDYGLTGSEEVTWEKQKVRGIITHKADQRGEV</sequence>
<reference evidence="1" key="1">
    <citation type="submission" date="2022-04" db="EMBL/GenBank/DDBJ databases">
        <title>Genome of the entomopathogenic fungus Entomophthora muscae.</title>
        <authorList>
            <person name="Elya C."/>
            <person name="Lovett B.R."/>
            <person name="Lee E."/>
            <person name="Macias A.M."/>
            <person name="Hajek A.E."/>
            <person name="De Bivort B.L."/>
            <person name="Kasson M.T."/>
            <person name="De Fine Licht H.H."/>
            <person name="Stajich J.E."/>
        </authorList>
    </citation>
    <scope>NUCLEOTIDE SEQUENCE</scope>
    <source>
        <strain evidence="1">Berkeley</strain>
    </source>
</reference>
<proteinExistence type="predicted"/>
<name>A0ACC2SGR6_9FUNG</name>
<organism evidence="1 2">
    <name type="scientific">Entomophthora muscae</name>
    <dbReference type="NCBI Taxonomy" id="34485"/>
    <lineage>
        <taxon>Eukaryota</taxon>
        <taxon>Fungi</taxon>
        <taxon>Fungi incertae sedis</taxon>
        <taxon>Zoopagomycota</taxon>
        <taxon>Entomophthoromycotina</taxon>
        <taxon>Entomophthoromycetes</taxon>
        <taxon>Entomophthorales</taxon>
        <taxon>Entomophthoraceae</taxon>
        <taxon>Entomophthora</taxon>
    </lineage>
</organism>
<evidence type="ECO:0000313" key="1">
    <source>
        <dbReference type="EMBL" id="KAJ9061523.1"/>
    </source>
</evidence>
<dbReference type="EMBL" id="QTSX02005060">
    <property type="protein sequence ID" value="KAJ9061523.1"/>
    <property type="molecule type" value="Genomic_DNA"/>
</dbReference>
<comment type="caution">
    <text evidence="1">The sequence shown here is derived from an EMBL/GenBank/DDBJ whole genome shotgun (WGS) entry which is preliminary data.</text>
</comment>
<keyword evidence="2" id="KW-1185">Reference proteome</keyword>
<dbReference type="Proteomes" id="UP001165960">
    <property type="component" value="Unassembled WGS sequence"/>
</dbReference>
<protein>
    <submittedName>
        <fullName evidence="1">Uncharacterized protein</fullName>
    </submittedName>
</protein>